<accession>A0A376SB59</accession>
<dbReference type="Pfam" id="PF13440">
    <property type="entry name" value="Polysacc_synt_3"/>
    <property type="match status" value="1"/>
</dbReference>
<dbReference type="Proteomes" id="UP000254817">
    <property type="component" value="Unassembled WGS sequence"/>
</dbReference>
<dbReference type="EMBL" id="UGAW01000002">
    <property type="protein sequence ID" value="STI47293.1"/>
    <property type="molecule type" value="Genomic_DNA"/>
</dbReference>
<dbReference type="AlphaFoldDB" id="A0A376SB59"/>
<evidence type="ECO:0000313" key="2">
    <source>
        <dbReference type="Proteomes" id="UP000254817"/>
    </source>
</evidence>
<gene>
    <name evidence="1" type="primary">wzxC_2</name>
    <name evidence="1" type="ORF">NCTC11112_06500</name>
</gene>
<evidence type="ECO:0000313" key="1">
    <source>
        <dbReference type="EMBL" id="STI47293.1"/>
    </source>
</evidence>
<sequence>MKLNPIITRVLFPAFAKIQDDTEKLRVNFYKLLSVVGLFNFPALLG</sequence>
<organism evidence="1 2">
    <name type="scientific">Escherichia coli</name>
    <dbReference type="NCBI Taxonomy" id="562"/>
    <lineage>
        <taxon>Bacteria</taxon>
        <taxon>Pseudomonadati</taxon>
        <taxon>Pseudomonadota</taxon>
        <taxon>Gammaproteobacteria</taxon>
        <taxon>Enterobacterales</taxon>
        <taxon>Enterobacteriaceae</taxon>
        <taxon>Escherichia</taxon>
    </lineage>
</organism>
<protein>
    <submittedName>
        <fullName evidence="1">Putative flippase (Putative export protein)</fullName>
    </submittedName>
</protein>
<reference evidence="1 2" key="1">
    <citation type="submission" date="2018-06" db="EMBL/GenBank/DDBJ databases">
        <authorList>
            <consortium name="Pathogen Informatics"/>
            <person name="Doyle S."/>
        </authorList>
    </citation>
    <scope>NUCLEOTIDE SEQUENCE [LARGE SCALE GENOMIC DNA]</scope>
    <source>
        <strain evidence="1 2">NCTC11112</strain>
    </source>
</reference>
<proteinExistence type="predicted"/>
<name>A0A376SB59_ECOLX</name>